<evidence type="ECO:0000256" key="1">
    <source>
        <dbReference type="ARBA" id="ARBA00010652"/>
    </source>
</evidence>
<dbReference type="SUPFAM" id="SSF140459">
    <property type="entry name" value="PE/PPE dimer-like"/>
    <property type="match status" value="1"/>
</dbReference>
<proteinExistence type="inferred from homology"/>
<feature type="non-terminal residue" evidence="3">
    <location>
        <position position="1"/>
    </location>
</feature>
<name>A0A4Q7CIL2_9STAP</name>
<dbReference type="EMBL" id="RQTE01000533">
    <property type="protein sequence ID" value="RZH99188.1"/>
    <property type="molecule type" value="Genomic_DNA"/>
</dbReference>
<dbReference type="Pfam" id="PF00823">
    <property type="entry name" value="PPE"/>
    <property type="match status" value="1"/>
</dbReference>
<dbReference type="InterPro" id="IPR000030">
    <property type="entry name" value="PPE_dom"/>
</dbReference>
<protein>
    <submittedName>
        <fullName evidence="3">PPE family protein</fullName>
    </submittedName>
</protein>
<dbReference type="Proteomes" id="UP000293854">
    <property type="component" value="Unassembled WGS sequence"/>
</dbReference>
<evidence type="ECO:0000259" key="2">
    <source>
        <dbReference type="Pfam" id="PF00823"/>
    </source>
</evidence>
<dbReference type="InterPro" id="IPR038332">
    <property type="entry name" value="PPE_sf"/>
</dbReference>
<evidence type="ECO:0000313" key="4">
    <source>
        <dbReference type="Proteomes" id="UP000293854"/>
    </source>
</evidence>
<comment type="caution">
    <text evidence="3">The sequence shown here is derived from an EMBL/GenBank/DDBJ whole genome shotgun (WGS) entry which is preliminary data.</text>
</comment>
<gene>
    <name evidence="3" type="ORF">EIG99_13935</name>
</gene>
<organism evidence="3 4">
    <name type="scientific">Staphylococcus condimenti</name>
    <dbReference type="NCBI Taxonomy" id="70255"/>
    <lineage>
        <taxon>Bacteria</taxon>
        <taxon>Bacillati</taxon>
        <taxon>Bacillota</taxon>
        <taxon>Bacilli</taxon>
        <taxon>Bacillales</taxon>
        <taxon>Staphylococcaceae</taxon>
        <taxon>Staphylococcus</taxon>
    </lineage>
</organism>
<feature type="domain" description="PPE" evidence="2">
    <location>
        <begin position="1"/>
        <end position="78"/>
    </location>
</feature>
<sequence>YEGPRADSLYAADQRLRQLADSVRTTAESLNTTLDELHENWKGSSSEWMADAALRYLDWLSKHSRQILRTARVIESLVLA</sequence>
<dbReference type="AlphaFoldDB" id="A0A4Q7CIL2"/>
<dbReference type="Gene3D" id="1.20.1260.20">
    <property type="entry name" value="PPE superfamily"/>
    <property type="match status" value="1"/>
</dbReference>
<accession>A0A4Q7CIL2</accession>
<reference evidence="3 4" key="1">
    <citation type="submission" date="2018-11" db="EMBL/GenBank/DDBJ databases">
        <title>Genomic profiling of Staphylococcus species from a Poultry farm system in KwaZulu-Natal, South Africa.</title>
        <authorList>
            <person name="Amoako D.G."/>
            <person name="Somboro A.M."/>
            <person name="Abia A.L.K."/>
            <person name="Bester L.A."/>
            <person name="Essack S.Y."/>
        </authorList>
    </citation>
    <scope>NUCLEOTIDE SEQUENCE [LARGE SCALE GENOMIC DNA]</scope>
    <source>
        <strain evidence="3 4">SA11</strain>
    </source>
</reference>
<feature type="non-terminal residue" evidence="3">
    <location>
        <position position="80"/>
    </location>
</feature>
<comment type="similarity">
    <text evidence="1">Belongs to the mycobacterial PPE family.</text>
</comment>
<evidence type="ECO:0000313" key="3">
    <source>
        <dbReference type="EMBL" id="RZH99188.1"/>
    </source>
</evidence>